<sequence>MSIEAELKAHVRFPAQVRELLCQRAPEEATTYTDTYYDRPDESLTASGRELRVRTITGPHAARTRLTYKDQAVDPASGSKPEYETHAEDPAILDAIFLGLGYHHLISFQKHCLNYAYTAHKYDLITTLATVPELDGTFIEIETQVDAPADLPHALVAIRTELAHLGISSEDLTTELYTAAVAKRRGQRH</sequence>
<dbReference type="Gene3D" id="2.40.320.10">
    <property type="entry name" value="Hypothetical Protein Pfu-838710-001"/>
    <property type="match status" value="1"/>
</dbReference>
<gene>
    <name evidence="2" type="ORF">ACFOY2_16115</name>
</gene>
<evidence type="ECO:0000313" key="3">
    <source>
        <dbReference type="Proteomes" id="UP001595851"/>
    </source>
</evidence>
<dbReference type="PROSITE" id="PS51707">
    <property type="entry name" value="CYTH"/>
    <property type="match status" value="1"/>
</dbReference>
<dbReference type="PANTHER" id="PTHR21028">
    <property type="entry name" value="SI:CH211-156B7.4"/>
    <property type="match status" value="1"/>
</dbReference>
<proteinExistence type="predicted"/>
<dbReference type="InterPro" id="IPR033469">
    <property type="entry name" value="CYTH-like_dom_sf"/>
</dbReference>
<dbReference type="Proteomes" id="UP001595851">
    <property type="component" value="Unassembled WGS sequence"/>
</dbReference>
<dbReference type="InterPro" id="IPR008173">
    <property type="entry name" value="Adenylyl_cyclase_CyaB"/>
</dbReference>
<evidence type="ECO:0000313" key="2">
    <source>
        <dbReference type="EMBL" id="MFC4008758.1"/>
    </source>
</evidence>
<organism evidence="2 3">
    <name type="scientific">Nonomuraea purpurea</name>
    <dbReference type="NCBI Taxonomy" id="1849276"/>
    <lineage>
        <taxon>Bacteria</taxon>
        <taxon>Bacillati</taxon>
        <taxon>Actinomycetota</taxon>
        <taxon>Actinomycetes</taxon>
        <taxon>Streptosporangiales</taxon>
        <taxon>Streptosporangiaceae</taxon>
        <taxon>Nonomuraea</taxon>
    </lineage>
</organism>
<dbReference type="SMART" id="SM01118">
    <property type="entry name" value="CYTH"/>
    <property type="match status" value="1"/>
</dbReference>
<dbReference type="CDD" id="cd07890">
    <property type="entry name" value="CYTH-like_AC_IV-like"/>
    <property type="match status" value="1"/>
</dbReference>
<keyword evidence="3" id="KW-1185">Reference proteome</keyword>
<reference evidence="3" key="1">
    <citation type="journal article" date="2019" name="Int. J. Syst. Evol. Microbiol.">
        <title>The Global Catalogue of Microorganisms (GCM) 10K type strain sequencing project: providing services to taxonomists for standard genome sequencing and annotation.</title>
        <authorList>
            <consortium name="The Broad Institute Genomics Platform"/>
            <consortium name="The Broad Institute Genome Sequencing Center for Infectious Disease"/>
            <person name="Wu L."/>
            <person name="Ma J."/>
        </authorList>
    </citation>
    <scope>NUCLEOTIDE SEQUENCE [LARGE SCALE GENOMIC DNA]</scope>
    <source>
        <strain evidence="3">TBRC 1276</strain>
    </source>
</reference>
<accession>A0ABV8G4V8</accession>
<dbReference type="RefSeq" id="WP_379528825.1">
    <property type="nucleotide sequence ID" value="NZ_JBHSBI010000007.1"/>
</dbReference>
<feature type="domain" description="CYTH" evidence="1">
    <location>
        <begin position="2"/>
        <end position="183"/>
    </location>
</feature>
<dbReference type="InterPro" id="IPR023577">
    <property type="entry name" value="CYTH_domain"/>
</dbReference>
<dbReference type="PANTHER" id="PTHR21028:SF2">
    <property type="entry name" value="CYTH DOMAIN-CONTAINING PROTEIN"/>
    <property type="match status" value="1"/>
</dbReference>
<protein>
    <submittedName>
        <fullName evidence="2">Class IV adenylate cyclase</fullName>
    </submittedName>
</protein>
<evidence type="ECO:0000259" key="1">
    <source>
        <dbReference type="PROSITE" id="PS51707"/>
    </source>
</evidence>
<dbReference type="Pfam" id="PF01928">
    <property type="entry name" value="CYTH"/>
    <property type="match status" value="1"/>
</dbReference>
<dbReference type="SUPFAM" id="SSF55154">
    <property type="entry name" value="CYTH-like phosphatases"/>
    <property type="match status" value="1"/>
</dbReference>
<dbReference type="EMBL" id="JBHSBI010000007">
    <property type="protein sequence ID" value="MFC4008758.1"/>
    <property type="molecule type" value="Genomic_DNA"/>
</dbReference>
<name>A0ABV8G4V8_9ACTN</name>
<comment type="caution">
    <text evidence="2">The sequence shown here is derived from an EMBL/GenBank/DDBJ whole genome shotgun (WGS) entry which is preliminary data.</text>
</comment>